<evidence type="ECO:0000313" key="2">
    <source>
        <dbReference type="Proteomes" id="UP000828941"/>
    </source>
</evidence>
<proteinExistence type="predicted"/>
<keyword evidence="2" id="KW-1185">Reference proteome</keyword>
<accession>A0ACB9PWL0</accession>
<gene>
    <name evidence="1" type="ORF">L6164_007187</name>
</gene>
<dbReference type="Proteomes" id="UP000828941">
    <property type="component" value="Chromosome 3"/>
</dbReference>
<sequence>MEMRAKENIDIAVDITPPISPLAFSLHDSFLHSRCSSCFSPLPSSPHRFPPLLPNFRDNFPHVPTVFYCSPQCSSSDSTLHFSSAEHHLLLLLQSPHSLSSFASVSGDTSDLRAALRFLQSQHVTWRSDRIAGLLTNRDKLMGQESSEDEVAEKIRIGARAMAFARKMLRSSEEELDDAVVEEATIALCLVLTNAVEVQDNIGRSLGIAVYDPIYCWINHSCSPNACYRFALSSPSSPTLVSGELNLHIAPFTRDSQETQMDGEFYHSSSKLPKEEKEQSYGPRVIVRSIKKIKKGEEVTVAYTDLLQPKAMRQSELWSRYRFLCCCRRCSIQPFTYVDHALQEISAVCLDSSGSVSNYKSYREDAARRLSEYVDDIISEYLSVGDPESCCEKLESILAQGLNLQLEGNEGKLHSTFKLHPLHHLSLSVYTTLASAYKMHACGLLSLYSERNENQLEAFDMNRTSAAYYLLLAGATHHLFLSEPSLMASVANFWIDAGESLLFLSRSSGQIEFVKRGLDSSKLSSFAKLRCSKCSLMDSFETCTSNGQFKSADFESVSNEYEGSCGVAAEQGGDQTDHRRMHFFKLVSSMLALYFEANLHSCHNGTSESCHDIEGMDNRVVHHFVVLNLNIPWA</sequence>
<organism evidence="1 2">
    <name type="scientific">Bauhinia variegata</name>
    <name type="common">Purple orchid tree</name>
    <name type="synonym">Phanera variegata</name>
    <dbReference type="NCBI Taxonomy" id="167791"/>
    <lineage>
        <taxon>Eukaryota</taxon>
        <taxon>Viridiplantae</taxon>
        <taxon>Streptophyta</taxon>
        <taxon>Embryophyta</taxon>
        <taxon>Tracheophyta</taxon>
        <taxon>Spermatophyta</taxon>
        <taxon>Magnoliopsida</taxon>
        <taxon>eudicotyledons</taxon>
        <taxon>Gunneridae</taxon>
        <taxon>Pentapetalae</taxon>
        <taxon>rosids</taxon>
        <taxon>fabids</taxon>
        <taxon>Fabales</taxon>
        <taxon>Fabaceae</taxon>
        <taxon>Cercidoideae</taxon>
        <taxon>Cercideae</taxon>
        <taxon>Bauhiniinae</taxon>
        <taxon>Bauhinia</taxon>
    </lineage>
</organism>
<evidence type="ECO:0000313" key="1">
    <source>
        <dbReference type="EMBL" id="KAI4352987.1"/>
    </source>
</evidence>
<dbReference type="EMBL" id="CM039428">
    <property type="protein sequence ID" value="KAI4352987.1"/>
    <property type="molecule type" value="Genomic_DNA"/>
</dbReference>
<protein>
    <submittedName>
        <fullName evidence="1">Uncharacterized protein</fullName>
    </submittedName>
</protein>
<reference evidence="1 2" key="1">
    <citation type="journal article" date="2022" name="DNA Res.">
        <title>Chromosomal-level genome assembly of the orchid tree Bauhinia variegata (Leguminosae; Cercidoideae) supports the allotetraploid origin hypothesis of Bauhinia.</title>
        <authorList>
            <person name="Zhong Y."/>
            <person name="Chen Y."/>
            <person name="Zheng D."/>
            <person name="Pang J."/>
            <person name="Liu Y."/>
            <person name="Luo S."/>
            <person name="Meng S."/>
            <person name="Qian L."/>
            <person name="Wei D."/>
            <person name="Dai S."/>
            <person name="Zhou R."/>
        </authorList>
    </citation>
    <scope>NUCLEOTIDE SEQUENCE [LARGE SCALE GENOMIC DNA]</scope>
    <source>
        <strain evidence="1">BV-YZ2020</strain>
    </source>
</reference>
<comment type="caution">
    <text evidence="1">The sequence shown here is derived from an EMBL/GenBank/DDBJ whole genome shotgun (WGS) entry which is preliminary data.</text>
</comment>
<name>A0ACB9PWL0_BAUVA</name>